<organism evidence="10 11">
    <name type="scientific">Morus notabilis</name>
    <dbReference type="NCBI Taxonomy" id="981085"/>
    <lineage>
        <taxon>Eukaryota</taxon>
        <taxon>Viridiplantae</taxon>
        <taxon>Streptophyta</taxon>
        <taxon>Embryophyta</taxon>
        <taxon>Tracheophyta</taxon>
        <taxon>Spermatophyta</taxon>
        <taxon>Magnoliopsida</taxon>
        <taxon>eudicotyledons</taxon>
        <taxon>Gunneridae</taxon>
        <taxon>Pentapetalae</taxon>
        <taxon>rosids</taxon>
        <taxon>fabids</taxon>
        <taxon>Rosales</taxon>
        <taxon>Moraceae</taxon>
        <taxon>Moreae</taxon>
        <taxon>Morus</taxon>
    </lineage>
</organism>
<dbReference type="InterPro" id="IPR035513">
    <property type="entry name" value="Invertase/methylesterase_inhib"/>
</dbReference>
<sequence>MAMKNIYLFVATFLVLFILSLITPTALSISHHHRHHDHHHRHHDHTISRWCSQTPHPGPCNYYISRRFAAAPRRRLEFRKMLIQVAMERALEARGHASQLESSCENKPHEKAAWRDCLKLYDGTVLQLNRTLSGLGGPHKRSCTDFDAQTWLSTALTNIDTCQTGSSELNVSEFITPVACGYNVSELLCNSLAVNAKLLENQEAINYNETDHDRDFPSWVSNRERRMLESPGIKANLVVAKDGSGHFRSVQEAINRAARRRIHSRFVIHVKRGVYRENIEVGVGNRNIMLVGDGLRYTIITSGRSVKAGYTTYSSATAGT</sequence>
<keyword evidence="8" id="KW-0732">Signal</keyword>
<keyword evidence="6" id="KW-0378">Hydrolase</keyword>
<dbReference type="Gene3D" id="1.20.140.40">
    <property type="entry name" value="Invertase/pectin methylesterase inhibitor family protein"/>
    <property type="match status" value="1"/>
</dbReference>
<keyword evidence="7" id="KW-0063">Aspartyl esterase</keyword>
<dbReference type="AlphaFoldDB" id="W9SDY8"/>
<comment type="similarity">
    <text evidence="4">In the C-terminal section; belongs to the pectinesterase family.</text>
</comment>
<name>W9SDY8_9ROSA</name>
<feature type="domain" description="Pectinesterase inhibitor" evidence="9">
    <location>
        <begin position="42"/>
        <end position="194"/>
    </location>
</feature>
<dbReference type="SUPFAM" id="SSF51126">
    <property type="entry name" value="Pectin lyase-like"/>
    <property type="match status" value="1"/>
</dbReference>
<evidence type="ECO:0000256" key="3">
    <source>
        <dbReference type="ARBA" id="ARBA00006027"/>
    </source>
</evidence>
<dbReference type="eggNOG" id="ENOG502QU67">
    <property type="taxonomic scope" value="Eukaryota"/>
</dbReference>
<dbReference type="GO" id="GO:0042545">
    <property type="term" value="P:cell wall modification"/>
    <property type="evidence" value="ECO:0007669"/>
    <property type="project" value="InterPro"/>
</dbReference>
<dbReference type="CDD" id="cd15798">
    <property type="entry name" value="PMEI-like_3"/>
    <property type="match status" value="1"/>
</dbReference>
<evidence type="ECO:0000256" key="1">
    <source>
        <dbReference type="ARBA" id="ARBA00004191"/>
    </source>
</evidence>
<dbReference type="SUPFAM" id="SSF101148">
    <property type="entry name" value="Plant invertase/pectin methylesterase inhibitor"/>
    <property type="match status" value="1"/>
</dbReference>
<evidence type="ECO:0000256" key="4">
    <source>
        <dbReference type="ARBA" id="ARBA00007786"/>
    </source>
</evidence>
<comment type="subcellular location">
    <subcellularLocation>
        <location evidence="1">Secreted</location>
        <location evidence="1">Cell wall</location>
    </subcellularLocation>
</comment>
<dbReference type="GO" id="GO:0004857">
    <property type="term" value="F:enzyme inhibitor activity"/>
    <property type="evidence" value="ECO:0007669"/>
    <property type="project" value="InterPro"/>
</dbReference>
<feature type="signal peptide" evidence="8">
    <location>
        <begin position="1"/>
        <end position="28"/>
    </location>
</feature>
<keyword evidence="5" id="KW-0134">Cell wall</keyword>
<dbReference type="Proteomes" id="UP000030645">
    <property type="component" value="Unassembled WGS sequence"/>
</dbReference>
<comment type="similarity">
    <text evidence="3">In the N-terminal section; belongs to the PMEI family.</text>
</comment>
<dbReference type="STRING" id="981085.W9SDY8"/>
<dbReference type="InterPro" id="IPR011050">
    <property type="entry name" value="Pectin_lyase_fold/virulence"/>
</dbReference>
<dbReference type="Pfam" id="PF01095">
    <property type="entry name" value="Pectinesterase"/>
    <property type="match status" value="1"/>
</dbReference>
<dbReference type="EMBL" id="KE620377">
    <property type="protein sequence ID" value="EXC36881.1"/>
    <property type="molecule type" value="Genomic_DNA"/>
</dbReference>
<dbReference type="GO" id="GO:0045490">
    <property type="term" value="P:pectin catabolic process"/>
    <property type="evidence" value="ECO:0007669"/>
    <property type="project" value="UniProtKB-UniPathway"/>
</dbReference>
<dbReference type="GO" id="GO:0030599">
    <property type="term" value="F:pectinesterase activity"/>
    <property type="evidence" value="ECO:0007669"/>
    <property type="project" value="InterPro"/>
</dbReference>
<evidence type="ECO:0000313" key="11">
    <source>
        <dbReference type="Proteomes" id="UP000030645"/>
    </source>
</evidence>
<dbReference type="UniPathway" id="UPA00545">
    <property type="reaction ID" value="UER00823"/>
</dbReference>
<proteinExistence type="inferred from homology"/>
<dbReference type="PANTHER" id="PTHR31707">
    <property type="entry name" value="PECTINESTERASE"/>
    <property type="match status" value="1"/>
</dbReference>
<dbReference type="Gene3D" id="2.160.20.10">
    <property type="entry name" value="Single-stranded right-handed beta-helix, Pectin lyase-like"/>
    <property type="match status" value="1"/>
</dbReference>
<dbReference type="SMART" id="SM00856">
    <property type="entry name" value="PMEI"/>
    <property type="match status" value="1"/>
</dbReference>
<dbReference type="InterPro" id="IPR000070">
    <property type="entry name" value="Pectinesterase_cat"/>
</dbReference>
<reference evidence="11" key="1">
    <citation type="submission" date="2013-01" db="EMBL/GenBank/DDBJ databases">
        <title>Draft Genome Sequence of a Mulberry Tree, Morus notabilis C.K. Schneid.</title>
        <authorList>
            <person name="He N."/>
            <person name="Zhao S."/>
        </authorList>
    </citation>
    <scope>NUCLEOTIDE SEQUENCE</scope>
</reference>
<evidence type="ECO:0000313" key="10">
    <source>
        <dbReference type="EMBL" id="EXC36881.1"/>
    </source>
</evidence>
<evidence type="ECO:0000256" key="5">
    <source>
        <dbReference type="ARBA" id="ARBA00022512"/>
    </source>
</evidence>
<accession>W9SDY8</accession>
<evidence type="ECO:0000256" key="8">
    <source>
        <dbReference type="SAM" id="SignalP"/>
    </source>
</evidence>
<comment type="pathway">
    <text evidence="2">Glycan metabolism; pectin degradation; 2-dehydro-3-deoxy-D-gluconate from pectin: step 1/5.</text>
</comment>
<feature type="chain" id="PRO_5011117720" evidence="8">
    <location>
        <begin position="29"/>
        <end position="320"/>
    </location>
</feature>
<evidence type="ECO:0000256" key="2">
    <source>
        <dbReference type="ARBA" id="ARBA00005184"/>
    </source>
</evidence>
<dbReference type="Pfam" id="PF04043">
    <property type="entry name" value="PMEI"/>
    <property type="match status" value="1"/>
</dbReference>
<dbReference type="InterPro" id="IPR012334">
    <property type="entry name" value="Pectin_lyas_fold"/>
</dbReference>
<dbReference type="NCBIfam" id="TIGR01614">
    <property type="entry name" value="PME_inhib"/>
    <property type="match status" value="1"/>
</dbReference>
<evidence type="ECO:0000256" key="6">
    <source>
        <dbReference type="ARBA" id="ARBA00022801"/>
    </source>
</evidence>
<evidence type="ECO:0000256" key="7">
    <source>
        <dbReference type="ARBA" id="ARBA00023085"/>
    </source>
</evidence>
<protein>
    <submittedName>
        <fullName evidence="10">Putative pectinesterase/pectinesterase inhibitor 60</fullName>
    </submittedName>
</protein>
<keyword evidence="11" id="KW-1185">Reference proteome</keyword>
<dbReference type="InterPro" id="IPR006501">
    <property type="entry name" value="Pectinesterase_inhib_dom"/>
</dbReference>
<evidence type="ECO:0000259" key="9">
    <source>
        <dbReference type="SMART" id="SM00856"/>
    </source>
</evidence>
<keyword evidence="5" id="KW-0964">Secreted</keyword>
<gene>
    <name evidence="10" type="ORF">L484_001126</name>
</gene>
<dbReference type="KEGG" id="mnt:21384737"/>
<dbReference type="OrthoDB" id="2019149at2759"/>